<evidence type="ECO:0000256" key="1">
    <source>
        <dbReference type="ARBA" id="ARBA00000085"/>
    </source>
</evidence>
<dbReference type="InterPro" id="IPR036890">
    <property type="entry name" value="HATPase_C_sf"/>
</dbReference>
<dbReference type="PANTHER" id="PTHR43047">
    <property type="entry name" value="TWO-COMPONENT HISTIDINE PROTEIN KINASE"/>
    <property type="match status" value="1"/>
</dbReference>
<evidence type="ECO:0000256" key="2">
    <source>
        <dbReference type="ARBA" id="ARBA00012438"/>
    </source>
</evidence>
<keyword evidence="4" id="KW-0808">Transferase</keyword>
<dbReference type="GO" id="GO:0000155">
    <property type="term" value="F:phosphorelay sensor kinase activity"/>
    <property type="evidence" value="ECO:0007669"/>
    <property type="project" value="InterPro"/>
</dbReference>
<dbReference type="SMART" id="SM00388">
    <property type="entry name" value="HisKA"/>
    <property type="match status" value="1"/>
</dbReference>
<dbReference type="FunFam" id="3.30.565.10:FF:000049">
    <property type="entry name" value="Two-component sensor histidine kinase"/>
    <property type="match status" value="1"/>
</dbReference>
<feature type="domain" description="Response regulatory" evidence="10">
    <location>
        <begin position="813"/>
        <end position="930"/>
    </location>
</feature>
<reference evidence="12 13" key="1">
    <citation type="submission" date="2018-07" db="EMBL/GenBank/DDBJ databases">
        <title>Genome sequence of Azospirillum sp. ATCC 49961.</title>
        <authorList>
            <person name="Sant'Anna F.H."/>
            <person name="Baldani J.I."/>
            <person name="Zilli J.E."/>
            <person name="Reis V.M."/>
            <person name="Hartmann A."/>
            <person name="Cruz L."/>
            <person name="de Souza E.M."/>
            <person name="de Oliveira Pedrosa F."/>
            <person name="Passaglia L.M.P."/>
        </authorList>
    </citation>
    <scope>NUCLEOTIDE SEQUENCE [LARGE SCALE GENOMIC DNA]</scope>
    <source>
        <strain evidence="12 13">ATCC 49961</strain>
    </source>
</reference>
<dbReference type="FunFam" id="3.30.450.20:FF:000099">
    <property type="entry name" value="Sensory box sensor histidine kinase"/>
    <property type="match status" value="1"/>
</dbReference>
<dbReference type="Pfam" id="PF00072">
    <property type="entry name" value="Response_reg"/>
    <property type="match status" value="1"/>
</dbReference>
<dbReference type="SMART" id="SM00448">
    <property type="entry name" value="REC"/>
    <property type="match status" value="1"/>
</dbReference>
<dbReference type="RefSeq" id="WP_149471361.1">
    <property type="nucleotide sequence ID" value="NZ_QOKW01000024.1"/>
</dbReference>
<comment type="caution">
    <text evidence="12">The sequence shown here is derived from an EMBL/GenBank/DDBJ whole genome shotgun (WGS) entry which is preliminary data.</text>
</comment>
<dbReference type="InterPro" id="IPR003661">
    <property type="entry name" value="HisK_dim/P_dom"/>
</dbReference>
<dbReference type="CDD" id="cd12915">
    <property type="entry name" value="PDC2_DGC_like"/>
    <property type="match status" value="1"/>
</dbReference>
<dbReference type="GO" id="GO:0009927">
    <property type="term" value="F:histidine phosphotransfer kinase activity"/>
    <property type="evidence" value="ECO:0007669"/>
    <property type="project" value="TreeGrafter"/>
</dbReference>
<feature type="domain" description="PAC" evidence="11">
    <location>
        <begin position="379"/>
        <end position="447"/>
    </location>
</feature>
<dbReference type="InterPro" id="IPR013656">
    <property type="entry name" value="PAS_4"/>
</dbReference>
<dbReference type="InterPro" id="IPR001610">
    <property type="entry name" value="PAC"/>
</dbReference>
<dbReference type="SMART" id="SM00387">
    <property type="entry name" value="HATPase_c"/>
    <property type="match status" value="1"/>
</dbReference>
<dbReference type="PROSITE" id="PS50113">
    <property type="entry name" value="PAC"/>
    <property type="match status" value="2"/>
</dbReference>
<evidence type="ECO:0000259" key="10">
    <source>
        <dbReference type="PROSITE" id="PS50110"/>
    </source>
</evidence>
<evidence type="ECO:0000313" key="13">
    <source>
        <dbReference type="Proteomes" id="UP000480854"/>
    </source>
</evidence>
<dbReference type="EMBL" id="QOKW01000024">
    <property type="protein sequence ID" value="KAA0677415.1"/>
    <property type="molecule type" value="Genomic_DNA"/>
</dbReference>
<dbReference type="InterPro" id="IPR035965">
    <property type="entry name" value="PAS-like_dom_sf"/>
</dbReference>
<name>A0A9W7KQC1_9PROT</name>
<dbReference type="NCBIfam" id="TIGR00229">
    <property type="entry name" value="sensory_box"/>
    <property type="match status" value="1"/>
</dbReference>
<dbReference type="Gene3D" id="3.40.50.2300">
    <property type="match status" value="1"/>
</dbReference>
<evidence type="ECO:0000256" key="5">
    <source>
        <dbReference type="ARBA" id="ARBA00022777"/>
    </source>
</evidence>
<feature type="modified residue" description="4-aspartylphosphate" evidence="6">
    <location>
        <position position="864"/>
    </location>
</feature>
<evidence type="ECO:0000256" key="8">
    <source>
        <dbReference type="SAM" id="Phobius"/>
    </source>
</evidence>
<accession>A0A9W7KQC1</accession>
<evidence type="ECO:0000313" key="12">
    <source>
        <dbReference type="EMBL" id="KAA0677415.1"/>
    </source>
</evidence>
<dbReference type="InterPro" id="IPR005467">
    <property type="entry name" value="His_kinase_dom"/>
</dbReference>
<sequence>MVRWLLLLVLTLAPLIGFEIYSHAKLRAEREAEIGQEALRLLDLVQTEQQRIIADVEHILTTLAEANIAGPACQGTMERLRQRLPSYLTLGFADRSGTVLCSTDPRTVGAGIAEQLQIQQALSTGRFAVGEYSVTEGLSHHVLPFALPYAQGGDGAPHGRIDGGGPPDPAVVTALLDLDWLRQYQARKPLPPNTAVLLADRAGTVLVRVPELPGLIGQTLPKRLDLFLNGGNTGTAVIEGADGVSRISAYSPPGANGSGLAIAVGIDRSAALHAIDRAAIRSWAPFLIILVLTLIGTAWVIGRLTRQRETERSMLKAVLEHLPSGVVVAEAPSGRVLLHNSAAERLIGKPLGKIARIEDYPSPFTKGGDGGSPEEPPGTSTELPLVRALRDGAVVKQEELRRDTPAGPVTCLADAEPVRDPNGCITLAVVTLTDISERKAGEEALRRSEARFRELVENTPVMMWVNRPDGGREFYNAAWRDYTGQRMEEDERWSHIHPADHPMMRSVRERAIAAGEPYGFDLRMRRHDGAYRWHVCRINPMRQNGQIIAWVGTAVDVHESRMARDAAEQADRSKSRFLAAASHDLRQPMQSMFFFAEALHSHVHSPRGRDALAMLERGMETLKGLLDSLLDVSQLDAGVIEPRIEDFLLKPLLDDIGAAYAPLASAKGLDLQVMNHRDITVRSDRNLLGRMVRNLVENAIRYTERGVIRLECSLLDGQAGIMVRDTGIGISGDQMSWIFEEFYQVGNPERDRNQGLGLGLAIVQKLSALLDHPVEVRSELGKGSVFRITVPLGTAAESPAPPPASREPARGRLAVLIDDDVIVLMGLRSIFQDWGYDTIVASSTEEALERLRAAGRRPDVMVADYRLREHKVGTEAILKIRELAGKEVPAVLLTGDSGPDVMQEAERHGIGLMFKPVTARLLQEALSRQTGTAA</sequence>
<evidence type="ECO:0000259" key="11">
    <source>
        <dbReference type="PROSITE" id="PS50113"/>
    </source>
</evidence>
<dbReference type="AlphaFoldDB" id="A0A9W7KQC1"/>
<evidence type="ECO:0000256" key="4">
    <source>
        <dbReference type="ARBA" id="ARBA00022679"/>
    </source>
</evidence>
<dbReference type="SMART" id="SM00086">
    <property type="entry name" value="PAC"/>
    <property type="match status" value="2"/>
</dbReference>
<dbReference type="SUPFAM" id="SSF55785">
    <property type="entry name" value="PYP-like sensor domain (PAS domain)"/>
    <property type="match status" value="2"/>
</dbReference>
<dbReference type="SUPFAM" id="SSF47384">
    <property type="entry name" value="Homodimeric domain of signal transducing histidine kinase"/>
    <property type="match status" value="1"/>
</dbReference>
<protein>
    <recommendedName>
        <fullName evidence="2">histidine kinase</fullName>
        <ecNumber evidence="2">2.7.13.3</ecNumber>
    </recommendedName>
</protein>
<dbReference type="Pfam" id="PF08447">
    <property type="entry name" value="PAS_3"/>
    <property type="match status" value="1"/>
</dbReference>
<feature type="domain" description="Histidine kinase" evidence="9">
    <location>
        <begin position="580"/>
        <end position="794"/>
    </location>
</feature>
<dbReference type="EC" id="2.7.13.3" evidence="2"/>
<keyword evidence="13" id="KW-1185">Reference proteome</keyword>
<dbReference type="Pfam" id="PF02518">
    <property type="entry name" value="HATPase_c"/>
    <property type="match status" value="1"/>
</dbReference>
<dbReference type="PROSITE" id="PS50109">
    <property type="entry name" value="HIS_KIN"/>
    <property type="match status" value="1"/>
</dbReference>
<feature type="domain" description="PAC" evidence="11">
    <location>
        <begin position="518"/>
        <end position="569"/>
    </location>
</feature>
<dbReference type="InterPro" id="IPR003594">
    <property type="entry name" value="HATPase_dom"/>
</dbReference>
<dbReference type="InterPro" id="IPR000700">
    <property type="entry name" value="PAS-assoc_C"/>
</dbReference>
<proteinExistence type="predicted"/>
<gene>
    <name evidence="12" type="ORF">DS843_23925</name>
</gene>
<dbReference type="Gene3D" id="3.30.450.20">
    <property type="entry name" value="PAS domain"/>
    <property type="match status" value="3"/>
</dbReference>
<dbReference type="PRINTS" id="PR00344">
    <property type="entry name" value="BCTRLSENSOR"/>
</dbReference>
<evidence type="ECO:0000256" key="3">
    <source>
        <dbReference type="ARBA" id="ARBA00022553"/>
    </source>
</evidence>
<keyword evidence="8" id="KW-0472">Membrane</keyword>
<feature type="transmembrane region" description="Helical" evidence="8">
    <location>
        <begin position="283"/>
        <end position="302"/>
    </location>
</feature>
<dbReference type="InterPro" id="IPR036097">
    <property type="entry name" value="HisK_dim/P_sf"/>
</dbReference>
<comment type="catalytic activity">
    <reaction evidence="1">
        <text>ATP + protein L-histidine = ADP + protein N-phospho-L-histidine.</text>
        <dbReference type="EC" id="2.7.13.3"/>
    </reaction>
</comment>
<dbReference type="CDD" id="cd00156">
    <property type="entry name" value="REC"/>
    <property type="match status" value="1"/>
</dbReference>
<dbReference type="Proteomes" id="UP000480854">
    <property type="component" value="Unassembled WGS sequence"/>
</dbReference>
<organism evidence="12 13">
    <name type="scientific">Roseomonas genomospecies 6</name>
    <dbReference type="NCBI Taxonomy" id="214106"/>
    <lineage>
        <taxon>Bacteria</taxon>
        <taxon>Pseudomonadati</taxon>
        <taxon>Pseudomonadota</taxon>
        <taxon>Alphaproteobacteria</taxon>
        <taxon>Acetobacterales</taxon>
        <taxon>Roseomonadaceae</taxon>
        <taxon>Roseomonas</taxon>
    </lineage>
</organism>
<dbReference type="InterPro" id="IPR004358">
    <property type="entry name" value="Sig_transdc_His_kin-like_C"/>
</dbReference>
<dbReference type="PROSITE" id="PS50110">
    <property type="entry name" value="RESPONSE_REGULATORY"/>
    <property type="match status" value="1"/>
</dbReference>
<dbReference type="SUPFAM" id="SSF52172">
    <property type="entry name" value="CheY-like"/>
    <property type="match status" value="1"/>
</dbReference>
<dbReference type="Pfam" id="PF08448">
    <property type="entry name" value="PAS_4"/>
    <property type="match status" value="1"/>
</dbReference>
<dbReference type="OrthoDB" id="5287260at2"/>
<dbReference type="SMART" id="SM00091">
    <property type="entry name" value="PAS"/>
    <property type="match status" value="2"/>
</dbReference>
<dbReference type="InterPro" id="IPR001789">
    <property type="entry name" value="Sig_transdc_resp-reg_receiver"/>
</dbReference>
<evidence type="ECO:0000256" key="7">
    <source>
        <dbReference type="SAM" id="MobiDB-lite"/>
    </source>
</evidence>
<dbReference type="GO" id="GO:0005886">
    <property type="term" value="C:plasma membrane"/>
    <property type="evidence" value="ECO:0007669"/>
    <property type="project" value="TreeGrafter"/>
</dbReference>
<keyword evidence="5" id="KW-0418">Kinase</keyword>
<dbReference type="Gene3D" id="1.10.287.130">
    <property type="match status" value="1"/>
</dbReference>
<dbReference type="CDD" id="cd00082">
    <property type="entry name" value="HisKA"/>
    <property type="match status" value="1"/>
</dbReference>
<keyword evidence="3 6" id="KW-0597">Phosphoprotein</keyword>
<dbReference type="CDD" id="cd00130">
    <property type="entry name" value="PAS"/>
    <property type="match status" value="1"/>
</dbReference>
<dbReference type="PANTHER" id="PTHR43047:SF9">
    <property type="entry name" value="HISTIDINE KINASE"/>
    <property type="match status" value="1"/>
</dbReference>
<feature type="region of interest" description="Disordered" evidence="7">
    <location>
        <begin position="362"/>
        <end position="382"/>
    </location>
</feature>
<dbReference type="Pfam" id="PF00512">
    <property type="entry name" value="HisKA"/>
    <property type="match status" value="1"/>
</dbReference>
<dbReference type="InterPro" id="IPR000014">
    <property type="entry name" value="PAS"/>
</dbReference>
<evidence type="ECO:0000256" key="6">
    <source>
        <dbReference type="PROSITE-ProRule" id="PRU00169"/>
    </source>
</evidence>
<dbReference type="InterPro" id="IPR013655">
    <property type="entry name" value="PAS_fold_3"/>
</dbReference>
<dbReference type="SUPFAM" id="SSF55874">
    <property type="entry name" value="ATPase domain of HSP90 chaperone/DNA topoisomerase II/histidine kinase"/>
    <property type="match status" value="1"/>
</dbReference>
<keyword evidence="8" id="KW-1133">Transmembrane helix</keyword>
<evidence type="ECO:0000259" key="9">
    <source>
        <dbReference type="PROSITE" id="PS50109"/>
    </source>
</evidence>
<dbReference type="Gene3D" id="3.30.565.10">
    <property type="entry name" value="Histidine kinase-like ATPase, C-terminal domain"/>
    <property type="match status" value="1"/>
</dbReference>
<dbReference type="InterPro" id="IPR011006">
    <property type="entry name" value="CheY-like_superfamily"/>
</dbReference>
<keyword evidence="8" id="KW-0812">Transmembrane</keyword>